<comment type="caution">
    <text evidence="2">The sequence shown here is derived from an EMBL/GenBank/DDBJ whole genome shotgun (WGS) entry which is preliminary data.</text>
</comment>
<dbReference type="EMBL" id="JANQBD010000002">
    <property type="protein sequence ID" value="MCR8630134.1"/>
    <property type="molecule type" value="Genomic_DNA"/>
</dbReference>
<protein>
    <submittedName>
        <fullName evidence="2">PadR family transcriptional regulator</fullName>
    </submittedName>
</protein>
<dbReference type="InterPro" id="IPR036388">
    <property type="entry name" value="WH-like_DNA-bd_sf"/>
</dbReference>
<dbReference type="SUPFAM" id="SSF46785">
    <property type="entry name" value="Winged helix' DNA-binding domain"/>
    <property type="match status" value="1"/>
</dbReference>
<organism evidence="2 3">
    <name type="scientific">Paenibacillus radicis</name>
    <name type="common">ex Xue et al. 2023</name>
    <dbReference type="NCBI Taxonomy" id="2972489"/>
    <lineage>
        <taxon>Bacteria</taxon>
        <taxon>Bacillati</taxon>
        <taxon>Bacillota</taxon>
        <taxon>Bacilli</taxon>
        <taxon>Bacillales</taxon>
        <taxon>Paenibacillaceae</taxon>
        <taxon>Paenibacillus</taxon>
    </lineage>
</organism>
<accession>A0ABT1YCJ3</accession>
<evidence type="ECO:0000259" key="1">
    <source>
        <dbReference type="Pfam" id="PF03551"/>
    </source>
</evidence>
<dbReference type="InterPro" id="IPR036390">
    <property type="entry name" value="WH_DNA-bd_sf"/>
</dbReference>
<dbReference type="Proteomes" id="UP001300012">
    <property type="component" value="Unassembled WGS sequence"/>
</dbReference>
<sequence>MFSQMVRGVLEGCLLAVIDEEETYGYEIMEKLARSGFVFAKEGSIYPLLLRLEKENLIVSTQRPSGSGPNRKYYRMTPEGEQQLQLFRSKWYELSIAVNRIIAKDDV</sequence>
<keyword evidence="3" id="KW-1185">Reference proteome</keyword>
<dbReference type="RefSeq" id="WP_258211757.1">
    <property type="nucleotide sequence ID" value="NZ_JANQBD010000002.1"/>
</dbReference>
<dbReference type="InterPro" id="IPR005149">
    <property type="entry name" value="Tscrpt_reg_PadR_N"/>
</dbReference>
<feature type="domain" description="Transcription regulator PadR N-terminal" evidence="1">
    <location>
        <begin position="14"/>
        <end position="85"/>
    </location>
</feature>
<dbReference type="PANTHER" id="PTHR33169">
    <property type="entry name" value="PADR-FAMILY TRANSCRIPTIONAL REGULATOR"/>
    <property type="match status" value="1"/>
</dbReference>
<dbReference type="Gene3D" id="1.10.10.10">
    <property type="entry name" value="Winged helix-like DNA-binding domain superfamily/Winged helix DNA-binding domain"/>
    <property type="match status" value="1"/>
</dbReference>
<dbReference type="PANTHER" id="PTHR33169:SF14">
    <property type="entry name" value="TRANSCRIPTIONAL REGULATOR RV3488"/>
    <property type="match status" value="1"/>
</dbReference>
<proteinExistence type="predicted"/>
<dbReference type="Pfam" id="PF03551">
    <property type="entry name" value="PadR"/>
    <property type="match status" value="1"/>
</dbReference>
<dbReference type="InterPro" id="IPR052509">
    <property type="entry name" value="Metal_resp_DNA-bind_regulator"/>
</dbReference>
<reference evidence="2 3" key="1">
    <citation type="submission" date="2022-08" db="EMBL/GenBank/DDBJ databases">
        <title>Paenibacillus endoradicis sp. nov., Paenibacillus radicibacter sp. nov and Paenibacillus pararadicis sp. nov., three cold-adapted plant growth-promoting bacteria isolated from root of Larix gmelinii in Great Khingan.</title>
        <authorList>
            <person name="Xue H."/>
        </authorList>
    </citation>
    <scope>NUCLEOTIDE SEQUENCE [LARGE SCALE GENOMIC DNA]</scope>
    <source>
        <strain evidence="2 3">N5-1-1-5</strain>
    </source>
</reference>
<gene>
    <name evidence="2" type="ORF">NV381_02850</name>
</gene>
<name>A0ABT1YCJ3_9BACL</name>
<evidence type="ECO:0000313" key="3">
    <source>
        <dbReference type="Proteomes" id="UP001300012"/>
    </source>
</evidence>
<evidence type="ECO:0000313" key="2">
    <source>
        <dbReference type="EMBL" id="MCR8630134.1"/>
    </source>
</evidence>